<dbReference type="PROSITE" id="PS50005">
    <property type="entry name" value="TPR"/>
    <property type="match status" value="1"/>
</dbReference>
<dbReference type="PANTHER" id="PTHR44858">
    <property type="entry name" value="TETRATRICOPEPTIDE REPEAT PROTEIN 6"/>
    <property type="match status" value="1"/>
</dbReference>
<gene>
    <name evidence="6" type="ORF">E5222_08540</name>
</gene>
<evidence type="ECO:0000256" key="3">
    <source>
        <dbReference type="PROSITE-ProRule" id="PRU00339"/>
    </source>
</evidence>
<dbReference type="Gene3D" id="2.60.40.3140">
    <property type="match status" value="1"/>
</dbReference>
<comment type="caution">
    <text evidence="6">The sequence shown here is derived from an EMBL/GenBank/DDBJ whole genome shotgun (WGS) entry which is preliminary data.</text>
</comment>
<dbReference type="AlphaFoldDB" id="A0A4T3F486"/>
<evidence type="ECO:0000313" key="6">
    <source>
        <dbReference type="EMBL" id="TIX50318.1"/>
    </source>
</evidence>
<reference evidence="6 7" key="1">
    <citation type="submission" date="2019-04" db="EMBL/GenBank/DDBJ databases">
        <title>Altererythrobacter aquimixticola sp. nov., isolated from sediment of junction between the ocean and a freshwater spring.</title>
        <authorList>
            <person name="Yoon J.-H."/>
        </authorList>
    </citation>
    <scope>NUCLEOTIDE SEQUENCE [LARGE SCALE GENOMIC DNA]</scope>
    <source>
        <strain evidence="6 7">SSKS-13</strain>
    </source>
</reference>
<organism evidence="6 7">
    <name type="scientific">Alteraurantiacibacter aquimixticola</name>
    <dbReference type="NCBI Taxonomy" id="2489173"/>
    <lineage>
        <taxon>Bacteria</taxon>
        <taxon>Pseudomonadati</taxon>
        <taxon>Pseudomonadota</taxon>
        <taxon>Alphaproteobacteria</taxon>
        <taxon>Sphingomonadales</taxon>
        <taxon>Erythrobacteraceae</taxon>
        <taxon>Alteraurantiacibacter</taxon>
    </lineage>
</organism>
<evidence type="ECO:0000313" key="7">
    <source>
        <dbReference type="Proteomes" id="UP000309389"/>
    </source>
</evidence>
<evidence type="ECO:0000256" key="2">
    <source>
        <dbReference type="ARBA" id="ARBA00022803"/>
    </source>
</evidence>
<dbReference type="InterPro" id="IPR024618">
    <property type="entry name" value="DUF3857"/>
</dbReference>
<protein>
    <submittedName>
        <fullName evidence="6">DUF3857 domain-containing protein</fullName>
    </submittedName>
</protein>
<dbReference type="PANTHER" id="PTHR44858:SF1">
    <property type="entry name" value="UDP-N-ACETYLGLUCOSAMINE--PEPTIDE N-ACETYLGLUCOSAMINYLTRANSFERASE SPINDLY-RELATED"/>
    <property type="match status" value="1"/>
</dbReference>
<keyword evidence="1" id="KW-0677">Repeat</keyword>
<dbReference type="Gene3D" id="1.25.40.10">
    <property type="entry name" value="Tetratricopeptide repeat domain"/>
    <property type="match status" value="2"/>
</dbReference>
<keyword evidence="7" id="KW-1185">Reference proteome</keyword>
<feature type="repeat" description="TPR" evidence="3">
    <location>
        <begin position="715"/>
        <end position="748"/>
    </location>
</feature>
<evidence type="ECO:0000259" key="5">
    <source>
        <dbReference type="Pfam" id="PF12969"/>
    </source>
</evidence>
<dbReference type="InterPro" id="IPR050498">
    <property type="entry name" value="Ycf3"/>
</dbReference>
<keyword evidence="4" id="KW-0732">Signal</keyword>
<dbReference type="SUPFAM" id="SSF48452">
    <property type="entry name" value="TPR-like"/>
    <property type="match status" value="1"/>
</dbReference>
<feature type="chain" id="PRO_5020782935" evidence="4">
    <location>
        <begin position="22"/>
        <end position="930"/>
    </location>
</feature>
<feature type="domain" description="DUF3857" evidence="5">
    <location>
        <begin position="66"/>
        <end position="216"/>
    </location>
</feature>
<dbReference type="InterPro" id="IPR038765">
    <property type="entry name" value="Papain-like_cys_pep_sf"/>
</dbReference>
<feature type="signal peptide" evidence="4">
    <location>
        <begin position="1"/>
        <end position="21"/>
    </location>
</feature>
<dbReference type="InterPro" id="IPR011990">
    <property type="entry name" value="TPR-like_helical_dom_sf"/>
</dbReference>
<sequence>MRYLRAALFSTAALYALPVHAGEEVLYAAAPDWVEEVTDESLDAEGPAAMLHDWQYRLEGGVEHAYTDAAIRLDNPQALMQAGTLSLGWLPDKGDLTVHRLEILRGDQVIDLLAQGVTFDVLRREQGLEQRLLDGQLTATLAVPGLREGDVLRVAHSISVDDQALGEHVQALQFLPADPWQVGFSRVIMSWPEGEEMYWSAEELVDLPEPQLRDGYKYLELALPLAEPAPVPNDAPTRYRRPSVLRVGSFASWDELSAVMTPHFEAAAVVEPGSEVAEQAAAIMARTGDAKERMALATRLVQDEVSYLLNGLDGGNYLPQTSAETWKNRFGDCKAKSVLLLSLLREMDIESEVVLVTTQGGDAVPELLPLPATFDHMIVHAVIDGTDYWLDGTSAAARLHNIADVPPFHYALPLREGGTGLMAMEQRDLEMPRMAMKVELDHSAGTDWPVLFDIEIDVSGPYGAPLRALVDADNPEVLRQMARSFTGSADMDDARIADIEIAYDEEEAIASVRLSGVANSMFQWTDGRMEIEVEQGEEPEGFNPNRARPAWREIPVMTAGPGRQLYRSRLLLPDGGEGYSLSGDTDLDGGYGNVRIDRSAWIADGAMYVRGETFLTMGEIAPDELSQAKRDARRLEATNVELHTPAEVTWRWQLDEDERQERAQRFIDAYSKAIELSDKDDMGALQSRAMFLETIYAYEDALEDYNELVERTPSSWAFHRRSAVLEALGRHEEAIADLEAAYDLDPQNYTAFALARLMAYRGKTAEAQELLEFLPVSDDETWTLTDLLATVTGLQGDATAGQEMLAEQVFDKPTNADVLNADCWYRGLFNVALDDAMDLCTRAVERASFVAAPLDSRALVRFRLGMIDEALADLDAALELAPHLAPSMYLRGVIRLTAGDKAGEDDITTALRISPQLEEFYARHGIVPPR</sequence>
<dbReference type="Pfam" id="PF12969">
    <property type="entry name" value="DUF3857"/>
    <property type="match status" value="1"/>
</dbReference>
<dbReference type="Pfam" id="PF13181">
    <property type="entry name" value="TPR_8"/>
    <property type="match status" value="1"/>
</dbReference>
<dbReference type="SMART" id="SM00028">
    <property type="entry name" value="TPR"/>
    <property type="match status" value="2"/>
</dbReference>
<dbReference type="RefSeq" id="WP_136693337.1">
    <property type="nucleotide sequence ID" value="NZ_SSHH01000002.1"/>
</dbReference>
<dbReference type="OrthoDB" id="98874at2"/>
<dbReference type="Proteomes" id="UP000309389">
    <property type="component" value="Unassembled WGS sequence"/>
</dbReference>
<evidence type="ECO:0000256" key="1">
    <source>
        <dbReference type="ARBA" id="ARBA00022737"/>
    </source>
</evidence>
<dbReference type="InterPro" id="IPR019734">
    <property type="entry name" value="TPR_rpt"/>
</dbReference>
<dbReference type="EMBL" id="SSHH01000002">
    <property type="protein sequence ID" value="TIX50318.1"/>
    <property type="molecule type" value="Genomic_DNA"/>
</dbReference>
<evidence type="ECO:0000256" key="4">
    <source>
        <dbReference type="SAM" id="SignalP"/>
    </source>
</evidence>
<name>A0A4T3F486_9SPHN</name>
<dbReference type="Gene3D" id="3.10.620.30">
    <property type="match status" value="1"/>
</dbReference>
<proteinExistence type="predicted"/>
<accession>A0A4T3F486</accession>
<dbReference type="SUPFAM" id="SSF54001">
    <property type="entry name" value="Cysteine proteinases"/>
    <property type="match status" value="1"/>
</dbReference>
<keyword evidence="2 3" id="KW-0802">TPR repeat</keyword>